<organism evidence="5 6">
    <name type="scientific">Rhodovulum euryhalinum</name>
    <dbReference type="NCBI Taxonomy" id="35805"/>
    <lineage>
        <taxon>Bacteria</taxon>
        <taxon>Pseudomonadati</taxon>
        <taxon>Pseudomonadota</taxon>
        <taxon>Alphaproteobacteria</taxon>
        <taxon>Rhodobacterales</taxon>
        <taxon>Paracoccaceae</taxon>
        <taxon>Rhodovulum</taxon>
    </lineage>
</organism>
<feature type="chain" id="PRO_5020886515" evidence="3">
    <location>
        <begin position="23"/>
        <end position="155"/>
    </location>
</feature>
<dbReference type="InterPro" id="IPR007450">
    <property type="entry name" value="BamE_dom"/>
</dbReference>
<evidence type="ECO:0000259" key="4">
    <source>
        <dbReference type="Pfam" id="PF04355"/>
    </source>
</evidence>
<reference evidence="5 6" key="1">
    <citation type="submission" date="2019-03" db="EMBL/GenBank/DDBJ databases">
        <title>Genomic Encyclopedia of Type Strains, Phase IV (KMG-IV): sequencing the most valuable type-strain genomes for metagenomic binning, comparative biology and taxonomic classification.</title>
        <authorList>
            <person name="Goeker M."/>
        </authorList>
    </citation>
    <scope>NUCLEOTIDE SEQUENCE [LARGE SCALE GENOMIC DNA]</scope>
    <source>
        <strain evidence="5 6">DSM 4868</strain>
    </source>
</reference>
<keyword evidence="6" id="KW-1185">Reference proteome</keyword>
<feature type="domain" description="Outer membrane protein assembly factor BamE" evidence="4">
    <location>
        <begin position="32"/>
        <end position="107"/>
    </location>
</feature>
<proteinExistence type="predicted"/>
<feature type="signal peptide" evidence="3">
    <location>
        <begin position="1"/>
        <end position="22"/>
    </location>
</feature>
<gene>
    <name evidence="5" type="ORF">EV655_104126</name>
</gene>
<evidence type="ECO:0000256" key="1">
    <source>
        <dbReference type="ARBA" id="ARBA00022729"/>
    </source>
</evidence>
<evidence type="ECO:0000256" key="2">
    <source>
        <dbReference type="ARBA" id="ARBA00023136"/>
    </source>
</evidence>
<name>A0A4R2KNP9_9RHOB</name>
<evidence type="ECO:0000313" key="6">
    <source>
        <dbReference type="Proteomes" id="UP000295142"/>
    </source>
</evidence>
<dbReference type="EMBL" id="SLWW01000004">
    <property type="protein sequence ID" value="TCO72439.1"/>
    <property type="molecule type" value="Genomic_DNA"/>
</dbReference>
<sequence>MARSRAGTARLALIAVLTAALAACSPIVRTHGYAPSEEDLSAIVVGVDTRDTVAEVVGTPSANGVMRDNAWYYVANTWETVGPRAPENVDRQVVAVSFAEDGTVENVERFGLEQGRVIALNRRVTDSNVKGISFLRQLLGNIGNFRAEDVIGPDS</sequence>
<dbReference type="OrthoDB" id="7203955at2"/>
<evidence type="ECO:0000313" key="5">
    <source>
        <dbReference type="EMBL" id="TCO72439.1"/>
    </source>
</evidence>
<dbReference type="Gene3D" id="3.30.1450.10">
    <property type="match status" value="1"/>
</dbReference>
<dbReference type="RefSeq" id="WP_132542999.1">
    <property type="nucleotide sequence ID" value="NZ_SLWW01000004.1"/>
</dbReference>
<dbReference type="Proteomes" id="UP000295142">
    <property type="component" value="Unassembled WGS sequence"/>
</dbReference>
<accession>A0A4R2KNP9</accession>
<keyword evidence="2" id="KW-0472">Membrane</keyword>
<dbReference type="GO" id="GO:0019867">
    <property type="term" value="C:outer membrane"/>
    <property type="evidence" value="ECO:0007669"/>
    <property type="project" value="InterPro"/>
</dbReference>
<dbReference type="AlphaFoldDB" id="A0A4R2KNP9"/>
<comment type="caution">
    <text evidence="5">The sequence shown here is derived from an EMBL/GenBank/DDBJ whole genome shotgun (WGS) entry which is preliminary data.</text>
</comment>
<evidence type="ECO:0000256" key="3">
    <source>
        <dbReference type="SAM" id="SignalP"/>
    </source>
</evidence>
<protein>
    <submittedName>
        <fullName evidence="5">Beta-barrel assembly machine subunit BamE</fullName>
    </submittedName>
</protein>
<dbReference type="PROSITE" id="PS51257">
    <property type="entry name" value="PROKAR_LIPOPROTEIN"/>
    <property type="match status" value="1"/>
</dbReference>
<keyword evidence="1 3" id="KW-0732">Signal</keyword>
<dbReference type="InterPro" id="IPR037873">
    <property type="entry name" value="BamE-like"/>
</dbReference>
<dbReference type="Pfam" id="PF04355">
    <property type="entry name" value="BamE"/>
    <property type="match status" value="1"/>
</dbReference>